<proteinExistence type="predicted"/>
<reference evidence="3" key="1">
    <citation type="submission" date="2020-04" db="EMBL/GenBank/DDBJ databases">
        <authorList>
            <person name="Chiriac C."/>
            <person name="Salcher M."/>
            <person name="Ghai R."/>
            <person name="Kavagutti S V."/>
        </authorList>
    </citation>
    <scope>NUCLEOTIDE SEQUENCE</scope>
</reference>
<dbReference type="EMBL" id="LR796796">
    <property type="protein sequence ID" value="CAB4166203.1"/>
    <property type="molecule type" value="Genomic_DNA"/>
</dbReference>
<feature type="compositionally biased region" description="Polar residues" evidence="1">
    <location>
        <begin position="22"/>
        <end position="31"/>
    </location>
</feature>
<feature type="region of interest" description="Disordered" evidence="1">
    <location>
        <begin position="1"/>
        <end position="31"/>
    </location>
</feature>
<dbReference type="EMBL" id="LR796330">
    <property type="protein sequence ID" value="CAB4137174.1"/>
    <property type="molecule type" value="Genomic_DNA"/>
</dbReference>
<sequence>MSENTLATNDMATDAASTTDAENQAQATKTYSQKEVDDMMARMKTSLKSKLLKPYEELGDPEELRQLKADAEQKRQAEQLKRGEFEKTLQELAAKKDAEILKRDAVIKEYKINTPLLSAAAKYNAVNAEQVKALLNNNIRLGESGEVEVTDGKGSVRYSDKGEPISVEDLVKEFLDTNPHFKLANPATTQTRSNIADKAIGKKVDVSKLDMKNPEHRALYKEYRKANGIA</sequence>
<evidence type="ECO:0008006" key="5">
    <source>
        <dbReference type="Google" id="ProtNLM"/>
    </source>
</evidence>
<accession>A0A6J5NUG8</accession>
<organism evidence="3">
    <name type="scientific">uncultured Caudovirales phage</name>
    <dbReference type="NCBI Taxonomy" id="2100421"/>
    <lineage>
        <taxon>Viruses</taxon>
        <taxon>Duplodnaviria</taxon>
        <taxon>Heunggongvirae</taxon>
        <taxon>Uroviricota</taxon>
        <taxon>Caudoviricetes</taxon>
        <taxon>Peduoviridae</taxon>
        <taxon>Maltschvirus</taxon>
        <taxon>Maltschvirus maltsch</taxon>
    </lineage>
</organism>
<gene>
    <name evidence="2" type="ORF">UFOVP322_19</name>
    <name evidence="3" type="ORF">UFOVP771_17</name>
    <name evidence="4" type="ORF">UFOVP850_17</name>
</gene>
<name>A0A6J5NUG8_9CAUD</name>
<feature type="compositionally biased region" description="Low complexity" evidence="1">
    <location>
        <begin position="7"/>
        <end position="21"/>
    </location>
</feature>
<evidence type="ECO:0000313" key="3">
    <source>
        <dbReference type="EMBL" id="CAB4160768.1"/>
    </source>
</evidence>
<evidence type="ECO:0000313" key="2">
    <source>
        <dbReference type="EMBL" id="CAB4137174.1"/>
    </source>
</evidence>
<protein>
    <recommendedName>
        <fullName evidence="5">Scaffolding protein</fullName>
    </recommendedName>
</protein>
<evidence type="ECO:0000256" key="1">
    <source>
        <dbReference type="SAM" id="MobiDB-lite"/>
    </source>
</evidence>
<evidence type="ECO:0000313" key="4">
    <source>
        <dbReference type="EMBL" id="CAB4166203.1"/>
    </source>
</evidence>
<dbReference type="EMBL" id="LR796701">
    <property type="protein sequence ID" value="CAB4160768.1"/>
    <property type="molecule type" value="Genomic_DNA"/>
</dbReference>